<reference evidence="5 6" key="1">
    <citation type="journal article" date="2014" name="Int. J. Syst. Evol. Microbiol.">
        <title>Phylogenomics and the dynamic genome evolution of the genus Streptococcus.</title>
        <authorList>
            <consortium name="The Broad Institute Genome Sequencing Platform"/>
            <person name="Richards V.P."/>
            <person name="Palmer S.R."/>
            <person name="Pavinski Bitar P.D."/>
            <person name="Qin X."/>
            <person name="Weinstock G.M."/>
            <person name="Highlander S.K."/>
            <person name="Town C.D."/>
            <person name="Burne R.A."/>
            <person name="Stanhope M.J."/>
        </authorList>
    </citation>
    <scope>NUCLEOTIDE SEQUENCE [LARGE SCALE GENOMIC DNA]</scope>
    <source>
        <strain evidence="5 6">2285-97</strain>
    </source>
</reference>
<organism evidence="5 6">
    <name type="scientific">Streptococcus urinalis 2285-97</name>
    <dbReference type="NCBI Taxonomy" id="764291"/>
    <lineage>
        <taxon>Bacteria</taxon>
        <taxon>Bacillati</taxon>
        <taxon>Bacillota</taxon>
        <taxon>Bacilli</taxon>
        <taxon>Lactobacillales</taxon>
        <taxon>Streptococcaceae</taxon>
        <taxon>Streptococcus</taxon>
    </lineage>
</organism>
<dbReference type="GO" id="GO:0006520">
    <property type="term" value="P:amino acid metabolic process"/>
    <property type="evidence" value="ECO:0007669"/>
    <property type="project" value="InterPro"/>
</dbReference>
<evidence type="ECO:0000313" key="6">
    <source>
        <dbReference type="Proteomes" id="UP000005388"/>
    </source>
</evidence>
<proteinExistence type="inferred from homology"/>
<dbReference type="InterPro" id="IPR001597">
    <property type="entry name" value="ArAA_b-elim_lyase/Thr_aldolase"/>
</dbReference>
<dbReference type="Gene3D" id="3.90.1150.10">
    <property type="entry name" value="Aspartate Aminotransferase, domain 1"/>
    <property type="match status" value="1"/>
</dbReference>
<comment type="cofactor">
    <cofactor evidence="1">
        <name>pyridoxal 5'-phosphate</name>
        <dbReference type="ChEBI" id="CHEBI:597326"/>
    </cofactor>
</comment>
<keyword evidence="5" id="KW-0456">Lyase</keyword>
<dbReference type="EMBL" id="AEUZ02000001">
    <property type="protein sequence ID" value="EHJ56546.1"/>
    <property type="molecule type" value="Genomic_DNA"/>
</dbReference>
<dbReference type="AlphaFoldDB" id="G5KHM7"/>
<comment type="similarity">
    <text evidence="2">Belongs to the threonine aldolase family.</text>
</comment>
<dbReference type="STRING" id="764291.STRUR_0240"/>
<feature type="domain" description="Aromatic amino acid beta-eliminating lyase/threonine aldolase" evidence="4">
    <location>
        <begin position="3"/>
        <end position="214"/>
    </location>
</feature>
<dbReference type="SUPFAM" id="SSF53383">
    <property type="entry name" value="PLP-dependent transferases"/>
    <property type="match status" value="1"/>
</dbReference>
<keyword evidence="6" id="KW-1185">Reference proteome</keyword>
<gene>
    <name evidence="5" type="ORF">STRUR_0240</name>
</gene>
<name>G5KHM7_9STRE</name>
<sequence>MEFVTGGTQTNQLVIDSLLKSYEGVVSAETGHVATHEAGAIEFSGHKVITLPQEEGKINSHDLQSLLIDFYNDGNHEHMVFPGMVYISHPTEYGSLYTKKELEDLAGVCREYNIPLYLDSARLGYALGVEESDVTLEVIAELCDVFYIGGTKIGALAGEAIVYTKENKPAHFAAIMKQHGALAAKSRLFSVQFDRFFTDDLYVTVGKQTIEHAKRLKAILKAKNYSFFYESPTNQQFIIVKNTELDHLKSFLAYSFWEKYDDQHTVIRLAVSWSTTDEDLDQLEQLL</sequence>
<dbReference type="InterPro" id="IPR015422">
    <property type="entry name" value="PyrdxlP-dep_Trfase_small"/>
</dbReference>
<dbReference type="Gene3D" id="3.40.640.10">
    <property type="entry name" value="Type I PLP-dependent aspartate aminotransferase-like (Major domain)"/>
    <property type="match status" value="1"/>
</dbReference>
<dbReference type="PANTHER" id="PTHR48097:SF5">
    <property type="entry name" value="LOW SPECIFICITY L-THREONINE ALDOLASE"/>
    <property type="match status" value="1"/>
</dbReference>
<dbReference type="Proteomes" id="UP000005388">
    <property type="component" value="Unassembled WGS sequence"/>
</dbReference>
<evidence type="ECO:0000256" key="3">
    <source>
        <dbReference type="ARBA" id="ARBA00022898"/>
    </source>
</evidence>
<evidence type="ECO:0000256" key="1">
    <source>
        <dbReference type="ARBA" id="ARBA00001933"/>
    </source>
</evidence>
<accession>G5KHM7</accession>
<comment type="caution">
    <text evidence="5">The sequence shown here is derived from an EMBL/GenBank/DDBJ whole genome shotgun (WGS) entry which is preliminary data.</text>
</comment>
<dbReference type="GO" id="GO:0016829">
    <property type="term" value="F:lyase activity"/>
    <property type="evidence" value="ECO:0007669"/>
    <property type="project" value="UniProtKB-KW"/>
</dbReference>
<dbReference type="Pfam" id="PF01212">
    <property type="entry name" value="Beta_elim_lyase"/>
    <property type="match status" value="1"/>
</dbReference>
<dbReference type="InterPro" id="IPR015421">
    <property type="entry name" value="PyrdxlP-dep_Trfase_major"/>
</dbReference>
<dbReference type="eggNOG" id="COG2008">
    <property type="taxonomic scope" value="Bacteria"/>
</dbReference>
<evidence type="ECO:0000256" key="2">
    <source>
        <dbReference type="ARBA" id="ARBA00006966"/>
    </source>
</evidence>
<protein>
    <submittedName>
        <fullName evidence="5">Beta-eliminating lyase</fullName>
    </submittedName>
</protein>
<dbReference type="InterPro" id="IPR015424">
    <property type="entry name" value="PyrdxlP-dep_Trfase"/>
</dbReference>
<dbReference type="PANTHER" id="PTHR48097">
    <property type="entry name" value="L-THREONINE ALDOLASE-RELATED"/>
    <property type="match status" value="1"/>
</dbReference>
<evidence type="ECO:0000313" key="5">
    <source>
        <dbReference type="EMBL" id="EHJ56546.1"/>
    </source>
</evidence>
<keyword evidence="3" id="KW-0663">Pyridoxal phosphate</keyword>
<evidence type="ECO:0000259" key="4">
    <source>
        <dbReference type="Pfam" id="PF01212"/>
    </source>
</evidence>